<comment type="caution">
    <text evidence="3">The sequence shown here is derived from an EMBL/GenBank/DDBJ whole genome shotgun (WGS) entry which is preliminary data.</text>
</comment>
<reference evidence="3 4" key="1">
    <citation type="journal article" date="2022" name="Int. J. Syst. Evol. Microbiol.">
        <title>Neobacillus kokaensis sp. nov., isolated from soil.</title>
        <authorList>
            <person name="Yuki K."/>
            <person name="Matsubara H."/>
            <person name="Yamaguchi S."/>
        </authorList>
    </citation>
    <scope>NUCLEOTIDE SEQUENCE [LARGE SCALE GENOMIC DNA]</scope>
    <source>
        <strain evidence="3 4">LOB 377</strain>
    </source>
</reference>
<keyword evidence="1" id="KW-0547">Nucleotide-binding</keyword>
<proteinExistence type="predicted"/>
<evidence type="ECO:0000313" key="4">
    <source>
        <dbReference type="Proteomes" id="UP000637074"/>
    </source>
</evidence>
<dbReference type="Proteomes" id="UP000637074">
    <property type="component" value="Unassembled WGS sequence"/>
</dbReference>
<keyword evidence="4" id="KW-1185">Reference proteome</keyword>
<dbReference type="InterPro" id="IPR026838">
    <property type="entry name" value="YheC/D"/>
</dbReference>
<evidence type="ECO:0000256" key="1">
    <source>
        <dbReference type="PROSITE-ProRule" id="PRU00409"/>
    </source>
</evidence>
<gene>
    <name evidence="3" type="ORF">AM1BK_21120</name>
</gene>
<dbReference type="RefSeq" id="WP_191272545.1">
    <property type="nucleotide sequence ID" value="NZ_BNDS01000007.1"/>
</dbReference>
<protein>
    <recommendedName>
        <fullName evidence="2">ATP-grasp domain-containing protein</fullName>
    </recommendedName>
</protein>
<dbReference type="InterPro" id="IPR011761">
    <property type="entry name" value="ATP-grasp"/>
</dbReference>
<name>A0ABQ3N387_9BACI</name>
<dbReference type="EMBL" id="BNDS01000007">
    <property type="protein sequence ID" value="GHH98569.1"/>
    <property type="molecule type" value="Genomic_DNA"/>
</dbReference>
<keyword evidence="1" id="KW-0067">ATP-binding</keyword>
<feature type="domain" description="ATP-grasp" evidence="2">
    <location>
        <begin position="122"/>
        <end position="344"/>
    </location>
</feature>
<organism evidence="3 4">
    <name type="scientific">Neobacillus kokaensis</name>
    <dbReference type="NCBI Taxonomy" id="2759023"/>
    <lineage>
        <taxon>Bacteria</taxon>
        <taxon>Bacillati</taxon>
        <taxon>Bacillota</taxon>
        <taxon>Bacilli</taxon>
        <taxon>Bacillales</taxon>
        <taxon>Bacillaceae</taxon>
        <taxon>Neobacillus</taxon>
    </lineage>
</organism>
<dbReference type="Pfam" id="PF14398">
    <property type="entry name" value="ATPgrasp_YheCD"/>
    <property type="match status" value="1"/>
</dbReference>
<sequence length="347" mass="40188">MNEKNKPLIGILTAQKANGAIAGNGQLFKNLQQKLISLGGISFVFTIEDIEENCINGYLYFPEKKGWIKKQFPYPDLVYNRIPFRKTEQQEKIRSFFFSLKKRGIPFFNPCFINKYEFYECFKHHTHINKYLPETILIRKKQDLLELLETHSTIYLKPANSSRGKGIYRLSMTASSSIQVEGRKTQEIFETVNHFWNKWHEKLLQKTYLAQEAVQSAEYNGSRFDFRILAHADGNNYTVTGVGIRQSQEQEITTHIPSGGKLLPYELVKSTKHEEFIQSILSPIGRTLSEHFGFFGEFSIDAGISKKGQYYIYEVNSKPMSFDEQEIEAGKIDNLCRLFLELSKNDI</sequence>
<dbReference type="SUPFAM" id="SSF56059">
    <property type="entry name" value="Glutathione synthetase ATP-binding domain-like"/>
    <property type="match status" value="1"/>
</dbReference>
<evidence type="ECO:0000259" key="2">
    <source>
        <dbReference type="PROSITE" id="PS50975"/>
    </source>
</evidence>
<dbReference type="PROSITE" id="PS50975">
    <property type="entry name" value="ATP_GRASP"/>
    <property type="match status" value="1"/>
</dbReference>
<accession>A0ABQ3N387</accession>
<evidence type="ECO:0000313" key="3">
    <source>
        <dbReference type="EMBL" id="GHH98569.1"/>
    </source>
</evidence>